<sequence length="51" mass="5324">MVPPMSLSLYVCLANHLLLARSVQLELSVSPVLGPVCFSGLMTCTGSYAGP</sequence>
<dbReference type="Proteomes" id="UP000076761">
    <property type="component" value="Unassembled WGS sequence"/>
</dbReference>
<dbReference type="InParanoid" id="A0A165QV50"/>
<dbReference type="AlphaFoldDB" id="A0A165QV50"/>
<proteinExistence type="predicted"/>
<organism evidence="2 3">
    <name type="scientific">Neolentinus lepideus HHB14362 ss-1</name>
    <dbReference type="NCBI Taxonomy" id="1314782"/>
    <lineage>
        <taxon>Eukaryota</taxon>
        <taxon>Fungi</taxon>
        <taxon>Dikarya</taxon>
        <taxon>Basidiomycota</taxon>
        <taxon>Agaricomycotina</taxon>
        <taxon>Agaricomycetes</taxon>
        <taxon>Gloeophyllales</taxon>
        <taxon>Gloeophyllaceae</taxon>
        <taxon>Neolentinus</taxon>
    </lineage>
</organism>
<accession>A0A165QV50</accession>
<feature type="signal peptide" evidence="1">
    <location>
        <begin position="1"/>
        <end position="20"/>
    </location>
</feature>
<reference evidence="2 3" key="1">
    <citation type="journal article" date="2016" name="Mol. Biol. Evol.">
        <title>Comparative Genomics of Early-Diverging Mushroom-Forming Fungi Provides Insights into the Origins of Lignocellulose Decay Capabilities.</title>
        <authorList>
            <person name="Nagy L.G."/>
            <person name="Riley R."/>
            <person name="Tritt A."/>
            <person name="Adam C."/>
            <person name="Daum C."/>
            <person name="Floudas D."/>
            <person name="Sun H."/>
            <person name="Yadav J.S."/>
            <person name="Pangilinan J."/>
            <person name="Larsson K.H."/>
            <person name="Matsuura K."/>
            <person name="Barry K."/>
            <person name="Labutti K."/>
            <person name="Kuo R."/>
            <person name="Ohm R.A."/>
            <person name="Bhattacharya S.S."/>
            <person name="Shirouzu T."/>
            <person name="Yoshinaga Y."/>
            <person name="Martin F.M."/>
            <person name="Grigoriev I.V."/>
            <person name="Hibbett D.S."/>
        </authorList>
    </citation>
    <scope>NUCLEOTIDE SEQUENCE [LARGE SCALE GENOMIC DNA]</scope>
    <source>
        <strain evidence="2 3">HHB14362 ss-1</strain>
    </source>
</reference>
<evidence type="ECO:0000313" key="2">
    <source>
        <dbReference type="EMBL" id="KZT22916.1"/>
    </source>
</evidence>
<dbReference type="EMBL" id="KV425590">
    <property type="protein sequence ID" value="KZT22916.1"/>
    <property type="molecule type" value="Genomic_DNA"/>
</dbReference>
<name>A0A165QV50_9AGAM</name>
<keyword evidence="3" id="KW-1185">Reference proteome</keyword>
<keyword evidence="1" id="KW-0732">Signal</keyword>
<gene>
    <name evidence="2" type="ORF">NEOLEDRAFT_1137261</name>
</gene>
<evidence type="ECO:0000256" key="1">
    <source>
        <dbReference type="SAM" id="SignalP"/>
    </source>
</evidence>
<evidence type="ECO:0000313" key="3">
    <source>
        <dbReference type="Proteomes" id="UP000076761"/>
    </source>
</evidence>
<feature type="chain" id="PRO_5007865298" evidence="1">
    <location>
        <begin position="21"/>
        <end position="51"/>
    </location>
</feature>
<protein>
    <submittedName>
        <fullName evidence="2">Uncharacterized protein</fullName>
    </submittedName>
</protein>